<comment type="caution">
    <text evidence="2">The sequence shown here is derived from an EMBL/GenBank/DDBJ whole genome shotgun (WGS) entry which is preliminary data.</text>
</comment>
<gene>
    <name evidence="2" type="ORF">CARN5_2008</name>
</gene>
<dbReference type="EMBL" id="CABP01000070">
    <property type="protein sequence ID" value="CBI04549.1"/>
    <property type="molecule type" value="Genomic_DNA"/>
</dbReference>
<evidence type="ECO:0000256" key="1">
    <source>
        <dbReference type="SAM" id="MobiDB-lite"/>
    </source>
</evidence>
<feature type="region of interest" description="Disordered" evidence="1">
    <location>
        <begin position="103"/>
        <end position="132"/>
    </location>
</feature>
<organism evidence="2">
    <name type="scientific">mine drainage metagenome</name>
    <dbReference type="NCBI Taxonomy" id="410659"/>
    <lineage>
        <taxon>unclassified sequences</taxon>
        <taxon>metagenomes</taxon>
        <taxon>ecological metagenomes</taxon>
    </lineage>
</organism>
<evidence type="ECO:0000313" key="2">
    <source>
        <dbReference type="EMBL" id="CBI04549.1"/>
    </source>
</evidence>
<accession>E6QBH3</accession>
<protein>
    <submittedName>
        <fullName evidence="2">Uncharacterized protein</fullName>
    </submittedName>
</protein>
<proteinExistence type="predicted"/>
<feature type="compositionally biased region" description="Polar residues" evidence="1">
    <location>
        <begin position="103"/>
        <end position="114"/>
    </location>
</feature>
<dbReference type="AlphaFoldDB" id="E6QBH3"/>
<name>E6QBH3_9ZZZZ</name>
<sequence>MGWGSRSRQSRARTSRSPAAMASCSRIFLTAKALARISAVWRARGKGLVQITTFPDTQSRNPFAIPFTVERPVLVSSRSRSDGRAAGSSALPCRTNTSCITYSSSEPEQTTANGKPTKKEKALVNFHERLPT</sequence>
<feature type="compositionally biased region" description="Basic and acidic residues" evidence="1">
    <location>
        <begin position="117"/>
        <end position="132"/>
    </location>
</feature>
<reference evidence="2" key="1">
    <citation type="submission" date="2009-10" db="EMBL/GenBank/DDBJ databases">
        <title>Diversity of trophic interactions inside an arsenic-rich microbial ecosystem.</title>
        <authorList>
            <person name="Bertin P.N."/>
            <person name="Heinrich-Salmeron A."/>
            <person name="Pelletier E."/>
            <person name="Goulhen-Chollet F."/>
            <person name="Arsene-Ploetze F."/>
            <person name="Gallien S."/>
            <person name="Calteau A."/>
            <person name="Vallenet D."/>
            <person name="Casiot C."/>
            <person name="Chane-Woon-Ming B."/>
            <person name="Giloteaux L."/>
            <person name="Barakat M."/>
            <person name="Bonnefoy V."/>
            <person name="Bruneel O."/>
            <person name="Chandler M."/>
            <person name="Cleiss J."/>
            <person name="Duran R."/>
            <person name="Elbaz-Poulichet F."/>
            <person name="Fonknechten N."/>
            <person name="Lauga B."/>
            <person name="Mornico D."/>
            <person name="Ortet P."/>
            <person name="Schaeffer C."/>
            <person name="Siguier P."/>
            <person name="Alexander Thil Smith A."/>
            <person name="Van Dorsselaer A."/>
            <person name="Weissenbach J."/>
            <person name="Medigue C."/>
            <person name="Le Paslier D."/>
        </authorList>
    </citation>
    <scope>NUCLEOTIDE SEQUENCE</scope>
</reference>